<dbReference type="EMBL" id="CP093313">
    <property type="protein sequence ID" value="UWZ82877.1"/>
    <property type="molecule type" value="Genomic_DNA"/>
</dbReference>
<evidence type="ECO:0000256" key="2">
    <source>
        <dbReference type="ARBA" id="ARBA00022692"/>
    </source>
</evidence>
<dbReference type="PANTHER" id="PTHR43847">
    <property type="entry name" value="BLL3993 PROTEIN"/>
    <property type="match status" value="1"/>
</dbReference>
<dbReference type="InterPro" id="IPR007318">
    <property type="entry name" value="Phopholipid_MeTrfase"/>
</dbReference>
<evidence type="ECO:0000256" key="5">
    <source>
        <dbReference type="SAM" id="Phobius"/>
    </source>
</evidence>
<evidence type="ECO:0000256" key="4">
    <source>
        <dbReference type="ARBA" id="ARBA00023136"/>
    </source>
</evidence>
<evidence type="ECO:0000256" key="1">
    <source>
        <dbReference type="ARBA" id="ARBA00004127"/>
    </source>
</evidence>
<reference evidence="6" key="1">
    <citation type="submission" date="2021-04" db="EMBL/GenBank/DDBJ databases">
        <title>Phylogenetic analysis of Acidobacteriaceae.</title>
        <authorList>
            <person name="Qiu L."/>
            <person name="Zhang Q."/>
        </authorList>
    </citation>
    <scope>NUCLEOTIDE SEQUENCE</scope>
    <source>
        <strain evidence="6">DSM 25168</strain>
    </source>
</reference>
<keyword evidence="7" id="KW-1185">Reference proteome</keyword>
<feature type="transmembrane region" description="Helical" evidence="5">
    <location>
        <begin position="95"/>
        <end position="115"/>
    </location>
</feature>
<dbReference type="Gene3D" id="1.20.120.1630">
    <property type="match status" value="1"/>
</dbReference>
<dbReference type="Proteomes" id="UP001059380">
    <property type="component" value="Chromosome"/>
</dbReference>
<organism evidence="6 7">
    <name type="scientific">Occallatibacter riparius</name>
    <dbReference type="NCBI Taxonomy" id="1002689"/>
    <lineage>
        <taxon>Bacteria</taxon>
        <taxon>Pseudomonadati</taxon>
        <taxon>Acidobacteriota</taxon>
        <taxon>Terriglobia</taxon>
        <taxon>Terriglobales</taxon>
        <taxon>Acidobacteriaceae</taxon>
        <taxon>Occallatibacter</taxon>
    </lineage>
</organism>
<dbReference type="KEGG" id="orp:MOP44_20190"/>
<dbReference type="Pfam" id="PF04191">
    <property type="entry name" value="PEMT"/>
    <property type="match status" value="1"/>
</dbReference>
<feature type="transmembrane region" description="Helical" evidence="5">
    <location>
        <begin position="61"/>
        <end position="83"/>
    </location>
</feature>
<protein>
    <submittedName>
        <fullName evidence="6">Isoprenylcysteine carboxylmethyltransferase family protein</fullName>
    </submittedName>
</protein>
<comment type="subcellular location">
    <subcellularLocation>
        <location evidence="1">Endomembrane system</location>
        <topology evidence="1">Multi-pass membrane protein</topology>
    </subcellularLocation>
</comment>
<dbReference type="GO" id="GO:0012505">
    <property type="term" value="C:endomembrane system"/>
    <property type="evidence" value="ECO:0007669"/>
    <property type="project" value="UniProtKB-SubCell"/>
</dbReference>
<feature type="transmembrane region" description="Helical" evidence="5">
    <location>
        <begin position="20"/>
        <end position="40"/>
    </location>
</feature>
<gene>
    <name evidence="6" type="ORF">MOP44_20190</name>
</gene>
<feature type="transmembrane region" description="Helical" evidence="5">
    <location>
        <begin position="136"/>
        <end position="157"/>
    </location>
</feature>
<evidence type="ECO:0000256" key="3">
    <source>
        <dbReference type="ARBA" id="ARBA00022989"/>
    </source>
</evidence>
<dbReference type="InterPro" id="IPR052527">
    <property type="entry name" value="Metal_cation-efflux_comp"/>
</dbReference>
<dbReference type="RefSeq" id="WP_260792203.1">
    <property type="nucleotide sequence ID" value="NZ_CP093313.1"/>
</dbReference>
<evidence type="ECO:0000313" key="7">
    <source>
        <dbReference type="Proteomes" id="UP001059380"/>
    </source>
</evidence>
<feature type="transmembrane region" description="Helical" evidence="5">
    <location>
        <begin position="163"/>
        <end position="182"/>
    </location>
</feature>
<name>A0A9J7BP00_9BACT</name>
<dbReference type="PANTHER" id="PTHR43847:SF1">
    <property type="entry name" value="BLL3993 PROTEIN"/>
    <property type="match status" value="1"/>
</dbReference>
<sequence length="211" mass="23732">MFVVLFIAVFGPPWTLHYWQGWTALAAFFIPSCVITVYVAKNDPALLERRLKAGPKDEKEIGQKIVQAIALVVFIADFVLPAFDRRFGWSPVSSWASIAGAIMMLIGFWITFAVFRANSFTSATIEVAENQKVISTGPYALVRHPLYTGALIMLFGIPLALGSWLGELVNIVMTIAIVWRLLDEEKLLVRELPGYAEYRGTVRHRLVPYVW</sequence>
<dbReference type="AlphaFoldDB" id="A0A9J7BP00"/>
<accession>A0A9J7BP00</accession>
<keyword evidence="2 5" id="KW-0812">Transmembrane</keyword>
<keyword evidence="3 5" id="KW-1133">Transmembrane helix</keyword>
<evidence type="ECO:0000313" key="6">
    <source>
        <dbReference type="EMBL" id="UWZ82877.1"/>
    </source>
</evidence>
<keyword evidence="4 5" id="KW-0472">Membrane</keyword>
<proteinExistence type="predicted"/>